<name>A0A8S0QUR2_OLEEU</name>
<sequence>MAAKARLHMQERKNAVDFPPRNAIKVCPAKIRVRFSPPDPTQRIESSQPTHSMSSSSNPNKVTVIGLLVFGVVKSPANREG</sequence>
<feature type="compositionally biased region" description="Low complexity" evidence="1">
    <location>
        <begin position="46"/>
        <end position="57"/>
    </location>
</feature>
<protein>
    <submittedName>
        <fullName evidence="2">Uncharacterized protein</fullName>
    </submittedName>
</protein>
<evidence type="ECO:0000256" key="1">
    <source>
        <dbReference type="SAM" id="MobiDB-lite"/>
    </source>
</evidence>
<dbReference type="AlphaFoldDB" id="A0A8S0QUR2"/>
<dbReference type="EMBL" id="CACTIH010001950">
    <property type="protein sequence ID" value="CAA2969707.1"/>
    <property type="molecule type" value="Genomic_DNA"/>
</dbReference>
<dbReference type="Gramene" id="OE9A108149T1">
    <property type="protein sequence ID" value="OE9A108149C1"/>
    <property type="gene ID" value="OE9A108149"/>
</dbReference>
<proteinExistence type="predicted"/>
<keyword evidence="3" id="KW-1185">Reference proteome</keyword>
<feature type="region of interest" description="Disordered" evidence="1">
    <location>
        <begin position="34"/>
        <end position="58"/>
    </location>
</feature>
<evidence type="ECO:0000313" key="3">
    <source>
        <dbReference type="Proteomes" id="UP000594638"/>
    </source>
</evidence>
<evidence type="ECO:0000313" key="2">
    <source>
        <dbReference type="EMBL" id="CAA2969707.1"/>
    </source>
</evidence>
<accession>A0A8S0QUR2</accession>
<reference evidence="2 3" key="1">
    <citation type="submission" date="2019-12" db="EMBL/GenBank/DDBJ databases">
        <authorList>
            <person name="Alioto T."/>
            <person name="Alioto T."/>
            <person name="Gomez Garrido J."/>
        </authorList>
    </citation>
    <scope>NUCLEOTIDE SEQUENCE [LARGE SCALE GENOMIC DNA]</scope>
</reference>
<dbReference type="Proteomes" id="UP000594638">
    <property type="component" value="Unassembled WGS sequence"/>
</dbReference>
<organism evidence="2 3">
    <name type="scientific">Olea europaea subsp. europaea</name>
    <dbReference type="NCBI Taxonomy" id="158383"/>
    <lineage>
        <taxon>Eukaryota</taxon>
        <taxon>Viridiplantae</taxon>
        <taxon>Streptophyta</taxon>
        <taxon>Embryophyta</taxon>
        <taxon>Tracheophyta</taxon>
        <taxon>Spermatophyta</taxon>
        <taxon>Magnoliopsida</taxon>
        <taxon>eudicotyledons</taxon>
        <taxon>Gunneridae</taxon>
        <taxon>Pentapetalae</taxon>
        <taxon>asterids</taxon>
        <taxon>lamiids</taxon>
        <taxon>Lamiales</taxon>
        <taxon>Oleaceae</taxon>
        <taxon>Oleeae</taxon>
        <taxon>Olea</taxon>
    </lineage>
</organism>
<comment type="caution">
    <text evidence="2">The sequence shown here is derived from an EMBL/GenBank/DDBJ whole genome shotgun (WGS) entry which is preliminary data.</text>
</comment>
<gene>
    <name evidence="2" type="ORF">OLEA9_A108149</name>
</gene>